<organism evidence="2 3">
    <name type="scientific">Roseibium algicola</name>
    <dbReference type="NCBI Taxonomy" id="2857014"/>
    <lineage>
        <taxon>Bacteria</taxon>
        <taxon>Pseudomonadati</taxon>
        <taxon>Pseudomonadota</taxon>
        <taxon>Alphaproteobacteria</taxon>
        <taxon>Hyphomicrobiales</taxon>
        <taxon>Stappiaceae</taxon>
        <taxon>Roseibium</taxon>
    </lineage>
</organism>
<evidence type="ECO:0000256" key="1">
    <source>
        <dbReference type="SAM" id="Phobius"/>
    </source>
</evidence>
<dbReference type="EMBL" id="CP019630">
    <property type="protein sequence ID" value="AQQ05981.1"/>
    <property type="molecule type" value="Genomic_DNA"/>
</dbReference>
<name>A0ABN4WZU9_9HYPH</name>
<sequence length="186" mass="19899">MHPGNSKWALFCLAALWSFAEATLFFIAPDALLSIIALRSLGKAMIAALLASFAAAFGGLLVWTCAQHFPGETLQVLLLVPGISGPTFEMARQLLQAGLLEGLLGGAFSGIPYKVLSAEAGYASIPAQSLFLVSPVARLPRFVLVALISWSVSRLVGARLSDRRKLALCLAVWPFVYANYFLTAGW</sequence>
<feature type="transmembrane region" description="Helical" evidence="1">
    <location>
        <begin position="44"/>
        <end position="64"/>
    </location>
</feature>
<reference evidence="2 3" key="1">
    <citation type="submission" date="2017-02" db="EMBL/GenBank/DDBJ databases">
        <authorList>
            <person name="Jeong S."/>
        </authorList>
    </citation>
    <scope>NUCLEOTIDE SEQUENCE [LARGE SCALE GENOMIC DNA]</scope>
    <source>
        <strain evidence="2 3">RMAR6-6</strain>
    </source>
</reference>
<dbReference type="Proteomes" id="UP000188174">
    <property type="component" value="Chromosome"/>
</dbReference>
<keyword evidence="1" id="KW-0472">Membrane</keyword>
<keyword evidence="1" id="KW-1133">Transmembrane helix</keyword>
<keyword evidence="3" id="KW-1185">Reference proteome</keyword>
<evidence type="ECO:0000313" key="2">
    <source>
        <dbReference type="EMBL" id="AQQ05981.1"/>
    </source>
</evidence>
<gene>
    <name evidence="2" type="ORF">B0E33_22395</name>
</gene>
<evidence type="ECO:0000313" key="3">
    <source>
        <dbReference type="Proteomes" id="UP000188174"/>
    </source>
</evidence>
<feature type="transmembrane region" description="Helical" evidence="1">
    <location>
        <begin position="166"/>
        <end position="183"/>
    </location>
</feature>
<evidence type="ECO:0008006" key="4">
    <source>
        <dbReference type="Google" id="ProtNLM"/>
    </source>
</evidence>
<accession>A0ABN4WZU9</accession>
<protein>
    <recommendedName>
        <fullName evidence="4">Membrane protein YqaA with SNARE-associated domain</fullName>
    </recommendedName>
</protein>
<dbReference type="RefSeq" id="WP_077292453.1">
    <property type="nucleotide sequence ID" value="NZ_CP019630.1"/>
</dbReference>
<keyword evidence="1" id="KW-0812">Transmembrane</keyword>
<proteinExistence type="predicted"/>